<dbReference type="OrthoDB" id="1680946at2"/>
<evidence type="ECO:0000256" key="1">
    <source>
        <dbReference type="SAM" id="MobiDB-lite"/>
    </source>
</evidence>
<dbReference type="KEGG" id="gfe:Gferi_25765"/>
<keyword evidence="3" id="KW-1185">Reference proteome</keyword>
<evidence type="ECO:0008006" key="4">
    <source>
        <dbReference type="Google" id="ProtNLM"/>
    </source>
</evidence>
<dbReference type="AlphaFoldDB" id="A0A1D8GP41"/>
<evidence type="ECO:0000313" key="3">
    <source>
        <dbReference type="Proteomes" id="UP000095743"/>
    </source>
</evidence>
<feature type="compositionally biased region" description="Polar residues" evidence="1">
    <location>
        <begin position="8"/>
        <end position="17"/>
    </location>
</feature>
<accession>A0A1D8GP41</accession>
<dbReference type="InterPro" id="IPR024042">
    <property type="entry name" value="TM1646-like_dom_sf"/>
</dbReference>
<proteinExistence type="predicted"/>
<dbReference type="Gene3D" id="1.20.120.490">
    <property type="entry name" value="Hypothetical protein TM1646-like domain"/>
    <property type="match status" value="1"/>
</dbReference>
<dbReference type="EMBL" id="CP017269">
    <property type="protein sequence ID" value="AOT72662.1"/>
    <property type="molecule type" value="Genomic_DNA"/>
</dbReference>
<feature type="region of interest" description="Disordered" evidence="1">
    <location>
        <begin position="1"/>
        <end position="21"/>
    </location>
</feature>
<dbReference type="SUPFAM" id="SSF158397">
    <property type="entry name" value="TM1646-like"/>
    <property type="match status" value="1"/>
</dbReference>
<protein>
    <recommendedName>
        <fullName evidence="4">DUF327 domain-containing protein</fullName>
    </recommendedName>
</protein>
<dbReference type="InterPro" id="IPR005585">
    <property type="entry name" value="DUF327"/>
</dbReference>
<organism evidence="2 3">
    <name type="scientific">Geosporobacter ferrireducens</name>
    <dbReference type="NCBI Taxonomy" id="1424294"/>
    <lineage>
        <taxon>Bacteria</taxon>
        <taxon>Bacillati</taxon>
        <taxon>Bacillota</taxon>
        <taxon>Clostridia</taxon>
        <taxon>Peptostreptococcales</taxon>
        <taxon>Thermotaleaceae</taxon>
        <taxon>Geosporobacter</taxon>
    </lineage>
</organism>
<evidence type="ECO:0000313" key="2">
    <source>
        <dbReference type="EMBL" id="AOT72662.1"/>
    </source>
</evidence>
<name>A0A1D8GP41_9FIRM</name>
<gene>
    <name evidence="2" type="ORF">Gferi_25765</name>
</gene>
<dbReference type="Proteomes" id="UP000095743">
    <property type="component" value="Chromosome"/>
</dbReference>
<sequence length="151" mass="17954">MSIKVTDLNKQNPASRTFSRETVKSEKDFSDNFAVRFRELKGDSTTEKLTNLLSEIDKQTEKLDKNMYLGDLVKYKKLVKDFLDVAVRNSHKFQKENFLDRRGRHRVFSIIRQVDEELEDLTQKFLQDEKDRIHILKKLDDIRGLLIDIFM</sequence>
<dbReference type="RefSeq" id="WP_069980971.1">
    <property type="nucleotide sequence ID" value="NZ_CP017269.1"/>
</dbReference>
<reference evidence="2 3" key="1">
    <citation type="submission" date="2016-09" db="EMBL/GenBank/DDBJ databases">
        <title>Genomic analysis reveals versatility of anaerobic energy metabolism of Geosporobacter ferrireducens IRF9 of phylum Firmicutes.</title>
        <authorList>
            <person name="Kim S.-J."/>
        </authorList>
    </citation>
    <scope>NUCLEOTIDE SEQUENCE [LARGE SCALE GENOMIC DNA]</scope>
    <source>
        <strain evidence="2 3">IRF9</strain>
    </source>
</reference>
<dbReference type="STRING" id="1424294.Gferi_25765"/>
<dbReference type="Pfam" id="PF03885">
    <property type="entry name" value="DUF327"/>
    <property type="match status" value="1"/>
</dbReference>